<dbReference type="GeneID" id="118420035"/>
<dbReference type="InterPro" id="IPR011333">
    <property type="entry name" value="SKP1/BTB/POZ_sf"/>
</dbReference>
<dbReference type="InterPro" id="IPR015915">
    <property type="entry name" value="Kelch-typ_b-propeller"/>
</dbReference>
<feature type="domain" description="BTB" evidence="3">
    <location>
        <begin position="9"/>
        <end position="62"/>
    </location>
</feature>
<dbReference type="PIRSF" id="PIRSF037037">
    <property type="entry name" value="Kelch-like_protein_gigaxonin"/>
    <property type="match status" value="1"/>
</dbReference>
<reference evidence="5" key="2">
    <citation type="submission" date="2025-08" db="UniProtKB">
        <authorList>
            <consortium name="RefSeq"/>
        </authorList>
    </citation>
    <scope>IDENTIFICATION</scope>
    <source>
        <strain evidence="5">S238N-H82</strain>
        <tissue evidence="5">Testes</tissue>
    </source>
</reference>
<keyword evidence="1" id="KW-0880">Kelch repeat</keyword>
<sequence length="662" mass="73548">METLTGTDGHVILIAGGVKYTANKASLIASSDYFKAMFSSGMRETSQVCISLLQQVVHDLFRLRHACCSTISMHNRDARPRIKPGSPSYQLIGMLCGWYQLNKYLNFYDFFMLAQEEVTIHGVTSSGLDKALQFVSTTKLDLTLDTIQDILSTASYLQMTALSQHCSSHLKSILDINNCLTVYDIGLEYHLHDVCACVEPVLKQSFTDILGSEVLVDIPFKLLLSILSSDEVIVILLCFDYFVGRRPFLLVAEKDVFNAACNWLYHDREGRMQQSDEILQAVRFPLMTPSMFNNIKRSPVSRDYPQCVALLAEASDYHADIYSQPLQQSPRTIPRGATSHVLVAGGLTWELSHDAYSNILCYNTEAKCTSSWEVLTSMPGETARSGHSVAVVGNFLFLAGGLGGQSLEILNTVHRYDPRTNHWLELCSMTESRMQFCLVPLGDSIYAVGGLNMQWRLDSVERLDIQKNSWSYCSRLPQPCSGHAAAVCSSHLYVCGGVSTAGGVHDLGAFLTQMVRYKPEEDRWTLMSPMAIGRAFHSMGAVCGAIYVVGGGNALLRGTLLDVSAIEKYNPTTDQWSMVNSMATPRCYMGVAATPTEIFLLGGQSTWEGLSQTVDRYRPEENQLGEVEDMRLPEPVYETECCVLVLSLVNRTRVKFGKTQRL</sequence>
<dbReference type="Proteomes" id="UP000001554">
    <property type="component" value="Chromosome 7"/>
</dbReference>
<organism evidence="4 5">
    <name type="scientific">Branchiostoma floridae</name>
    <name type="common">Florida lancelet</name>
    <name type="synonym">Amphioxus</name>
    <dbReference type="NCBI Taxonomy" id="7739"/>
    <lineage>
        <taxon>Eukaryota</taxon>
        <taxon>Metazoa</taxon>
        <taxon>Chordata</taxon>
        <taxon>Cephalochordata</taxon>
        <taxon>Leptocardii</taxon>
        <taxon>Amphioxiformes</taxon>
        <taxon>Branchiostomatidae</taxon>
        <taxon>Branchiostoma</taxon>
    </lineage>
</organism>
<keyword evidence="2" id="KW-0677">Repeat</keyword>
<dbReference type="Pfam" id="PF00651">
    <property type="entry name" value="BTB"/>
    <property type="match status" value="2"/>
</dbReference>
<dbReference type="OMA" id="YETECCV"/>
<dbReference type="Gene3D" id="1.25.40.420">
    <property type="match status" value="1"/>
</dbReference>
<dbReference type="Gene3D" id="2.120.10.80">
    <property type="entry name" value="Kelch-type beta propeller"/>
    <property type="match status" value="1"/>
</dbReference>
<dbReference type="InterPro" id="IPR006652">
    <property type="entry name" value="Kelch_1"/>
</dbReference>
<dbReference type="PANTHER" id="PTHR45632:SF3">
    <property type="entry name" value="KELCH-LIKE PROTEIN 32"/>
    <property type="match status" value="1"/>
</dbReference>
<protein>
    <submittedName>
        <fullName evidence="5">Kelch-like protein 32</fullName>
    </submittedName>
</protein>
<gene>
    <name evidence="5" type="primary">LOC118420035</name>
</gene>
<evidence type="ECO:0000313" key="4">
    <source>
        <dbReference type="Proteomes" id="UP000001554"/>
    </source>
</evidence>
<evidence type="ECO:0000256" key="2">
    <source>
        <dbReference type="ARBA" id="ARBA00022737"/>
    </source>
</evidence>
<dbReference type="PANTHER" id="PTHR45632">
    <property type="entry name" value="LD33804P"/>
    <property type="match status" value="1"/>
</dbReference>
<dbReference type="OrthoDB" id="45365at2759"/>
<dbReference type="SMART" id="SM00875">
    <property type="entry name" value="BACK"/>
    <property type="match status" value="1"/>
</dbReference>
<dbReference type="PROSITE" id="PS50097">
    <property type="entry name" value="BTB"/>
    <property type="match status" value="1"/>
</dbReference>
<evidence type="ECO:0000313" key="5">
    <source>
        <dbReference type="RefSeq" id="XP_035682633.1"/>
    </source>
</evidence>
<dbReference type="SMART" id="SM00225">
    <property type="entry name" value="BTB"/>
    <property type="match status" value="1"/>
</dbReference>
<name>A0A9J7LH43_BRAFL</name>
<dbReference type="RefSeq" id="XP_035682633.1">
    <property type="nucleotide sequence ID" value="XM_035826740.1"/>
</dbReference>
<dbReference type="InterPro" id="IPR056737">
    <property type="entry name" value="Beta-prop_ATRN-MKLN-like"/>
</dbReference>
<dbReference type="InterPro" id="IPR000210">
    <property type="entry name" value="BTB/POZ_dom"/>
</dbReference>
<dbReference type="KEGG" id="bfo:118420035"/>
<proteinExistence type="predicted"/>
<reference evidence="4" key="1">
    <citation type="journal article" date="2020" name="Nat. Ecol. Evol.">
        <title>Deeply conserved synteny resolves early events in vertebrate evolution.</title>
        <authorList>
            <person name="Simakov O."/>
            <person name="Marletaz F."/>
            <person name="Yue J.X."/>
            <person name="O'Connell B."/>
            <person name="Jenkins J."/>
            <person name="Brandt A."/>
            <person name="Calef R."/>
            <person name="Tung C.H."/>
            <person name="Huang T.K."/>
            <person name="Schmutz J."/>
            <person name="Satoh N."/>
            <person name="Yu J.K."/>
            <person name="Putnam N.H."/>
            <person name="Green R.E."/>
            <person name="Rokhsar D.S."/>
        </authorList>
    </citation>
    <scope>NUCLEOTIDE SEQUENCE [LARGE SCALE GENOMIC DNA]</scope>
    <source>
        <strain evidence="4">S238N-H82</strain>
    </source>
</reference>
<evidence type="ECO:0000259" key="3">
    <source>
        <dbReference type="PROSITE" id="PS50097"/>
    </source>
</evidence>
<accession>A0A9J7LH43</accession>
<evidence type="ECO:0000256" key="1">
    <source>
        <dbReference type="ARBA" id="ARBA00022441"/>
    </source>
</evidence>
<dbReference type="SMART" id="SM00612">
    <property type="entry name" value="Kelch"/>
    <property type="match status" value="5"/>
</dbReference>
<dbReference type="InterPro" id="IPR017096">
    <property type="entry name" value="BTB-kelch_protein"/>
</dbReference>
<dbReference type="SUPFAM" id="SSF54695">
    <property type="entry name" value="POZ domain"/>
    <property type="match status" value="2"/>
</dbReference>
<keyword evidence="4" id="KW-1185">Reference proteome</keyword>
<dbReference type="Pfam" id="PF07707">
    <property type="entry name" value="BACK"/>
    <property type="match status" value="1"/>
</dbReference>
<dbReference type="Gene3D" id="3.30.710.10">
    <property type="entry name" value="Potassium Channel Kv1.1, Chain A"/>
    <property type="match status" value="2"/>
</dbReference>
<dbReference type="AlphaFoldDB" id="A0A9J7LH43"/>
<dbReference type="Pfam" id="PF24981">
    <property type="entry name" value="Beta-prop_ATRN-LZTR1"/>
    <property type="match status" value="1"/>
</dbReference>
<dbReference type="SUPFAM" id="SSF117281">
    <property type="entry name" value="Kelch motif"/>
    <property type="match status" value="1"/>
</dbReference>
<dbReference type="InterPro" id="IPR011705">
    <property type="entry name" value="BACK"/>
</dbReference>